<comment type="caution">
    <text evidence="1">The sequence shown here is derived from an EMBL/GenBank/DDBJ whole genome shotgun (WGS) entry which is preliminary data.</text>
</comment>
<dbReference type="EMBL" id="CAJVPU010009023">
    <property type="protein sequence ID" value="CAG8590642.1"/>
    <property type="molecule type" value="Genomic_DNA"/>
</dbReference>
<evidence type="ECO:0000313" key="1">
    <source>
        <dbReference type="EMBL" id="CAG8590642.1"/>
    </source>
</evidence>
<evidence type="ECO:0000313" key="2">
    <source>
        <dbReference type="Proteomes" id="UP000789702"/>
    </source>
</evidence>
<name>A0ACA9ML94_9GLOM</name>
<dbReference type="Proteomes" id="UP000789702">
    <property type="component" value="Unassembled WGS sequence"/>
</dbReference>
<organism evidence="1 2">
    <name type="scientific">Dentiscutata heterogama</name>
    <dbReference type="NCBI Taxonomy" id="1316150"/>
    <lineage>
        <taxon>Eukaryota</taxon>
        <taxon>Fungi</taxon>
        <taxon>Fungi incertae sedis</taxon>
        <taxon>Mucoromycota</taxon>
        <taxon>Glomeromycotina</taxon>
        <taxon>Glomeromycetes</taxon>
        <taxon>Diversisporales</taxon>
        <taxon>Gigasporaceae</taxon>
        <taxon>Dentiscutata</taxon>
    </lineage>
</organism>
<gene>
    <name evidence="1" type="ORF">DHETER_LOCUS6850</name>
</gene>
<protein>
    <submittedName>
        <fullName evidence="1">10640_t:CDS:1</fullName>
    </submittedName>
</protein>
<keyword evidence="2" id="KW-1185">Reference proteome</keyword>
<accession>A0ACA9ML94</accession>
<sequence>MLPKRSLTKDLQSEQYAYQQNHTSSVEPTYIEDQQIQNRTTSSLAAAKYQHRVPSQINIRSGVLRYNSISSNVQNTNPYTTIQQNRDYTTSAQNNEISFQDEAHLLRWLETRKDLVLQALHAICSSSPIMSNQPLKKHIDVLDYDTFKNRQLEVNLLETFIAKSLKIHVEFLKAESRGEDLDYNSIVLNRIKELDYITIGFKFSATSNLQYANQLELKEEREKSKNKRH</sequence>
<proteinExistence type="predicted"/>
<reference evidence="1" key="1">
    <citation type="submission" date="2021-06" db="EMBL/GenBank/DDBJ databases">
        <authorList>
            <person name="Kallberg Y."/>
            <person name="Tangrot J."/>
            <person name="Rosling A."/>
        </authorList>
    </citation>
    <scope>NUCLEOTIDE SEQUENCE</scope>
    <source>
        <strain evidence="1">IL203A</strain>
    </source>
</reference>